<accession>A0A8J2Z5A3</accession>
<proteinExistence type="predicted"/>
<dbReference type="EMBL" id="BMJS01000018">
    <property type="protein sequence ID" value="GGG00007.1"/>
    <property type="molecule type" value="Genomic_DNA"/>
</dbReference>
<gene>
    <name evidence="2" type="primary">ptsN</name>
    <name evidence="2" type="ORF">GCM10010995_16660</name>
</gene>
<reference evidence="2" key="2">
    <citation type="submission" date="2020-09" db="EMBL/GenBank/DDBJ databases">
        <authorList>
            <person name="Sun Q."/>
            <person name="Zhou Y."/>
        </authorList>
    </citation>
    <scope>NUCLEOTIDE SEQUENCE</scope>
    <source>
        <strain evidence="2">CGMCC 1.15758</strain>
    </source>
</reference>
<dbReference type="RefSeq" id="WP_117002940.1">
    <property type="nucleotide sequence ID" value="NZ_BMJS01000018.1"/>
</dbReference>
<dbReference type="PANTHER" id="PTHR47738:SF1">
    <property type="entry name" value="NITROGEN REGULATORY PROTEIN"/>
    <property type="match status" value="1"/>
</dbReference>
<dbReference type="Proteomes" id="UP000636949">
    <property type="component" value="Unassembled WGS sequence"/>
</dbReference>
<evidence type="ECO:0000313" key="2">
    <source>
        <dbReference type="EMBL" id="GGG00007.1"/>
    </source>
</evidence>
<protein>
    <submittedName>
        <fullName evidence="2">PEP-dependent sugar phosphotransferase system</fullName>
    </submittedName>
</protein>
<dbReference type="Gene3D" id="3.40.930.10">
    <property type="entry name" value="Mannitol-specific EII, Chain A"/>
    <property type="match status" value="1"/>
</dbReference>
<dbReference type="InterPro" id="IPR016152">
    <property type="entry name" value="PTrfase/Anion_transptr"/>
</dbReference>
<dbReference type="SUPFAM" id="SSF55804">
    <property type="entry name" value="Phoshotransferase/anion transport protein"/>
    <property type="match status" value="1"/>
</dbReference>
<evidence type="ECO:0000259" key="1">
    <source>
        <dbReference type="PROSITE" id="PS51094"/>
    </source>
</evidence>
<dbReference type="PROSITE" id="PS00372">
    <property type="entry name" value="PTS_EIIA_TYPE_2_HIS"/>
    <property type="match status" value="1"/>
</dbReference>
<keyword evidence="3" id="KW-1185">Reference proteome</keyword>
<dbReference type="GO" id="GO:0030295">
    <property type="term" value="F:protein kinase activator activity"/>
    <property type="evidence" value="ECO:0007669"/>
    <property type="project" value="TreeGrafter"/>
</dbReference>
<sequence>MNFLSSFISPQRVINKAALQSQKRVFEVLSQLLKDDDIDITSDTIYQKLFERERIGNTAIGKEVAVPHCRIEGLTMTRLAVLTLEEAIEYGEEDRKVSIIIAAIFPQNVNDVHIKFMAELVKFLKQEGVLEKIKDANSNEALYQLFLGNA</sequence>
<organism evidence="2 3">
    <name type="scientific">Cysteiniphilum litorale</name>
    <dbReference type="NCBI Taxonomy" id="2056700"/>
    <lineage>
        <taxon>Bacteria</taxon>
        <taxon>Pseudomonadati</taxon>
        <taxon>Pseudomonadota</taxon>
        <taxon>Gammaproteobacteria</taxon>
        <taxon>Thiotrichales</taxon>
        <taxon>Fastidiosibacteraceae</taxon>
        <taxon>Cysteiniphilum</taxon>
    </lineage>
</organism>
<dbReference type="PANTHER" id="PTHR47738">
    <property type="entry name" value="PTS SYSTEM FRUCTOSE-LIKE EIIA COMPONENT-RELATED"/>
    <property type="match status" value="1"/>
</dbReference>
<dbReference type="InterPro" id="IPR002178">
    <property type="entry name" value="PTS_EIIA_type-2_dom"/>
</dbReference>
<dbReference type="PROSITE" id="PS51094">
    <property type="entry name" value="PTS_EIIA_TYPE_2"/>
    <property type="match status" value="1"/>
</dbReference>
<dbReference type="AlphaFoldDB" id="A0A8J2Z5A3"/>
<evidence type="ECO:0000313" key="3">
    <source>
        <dbReference type="Proteomes" id="UP000636949"/>
    </source>
</evidence>
<feature type="domain" description="PTS EIIA type-2" evidence="1">
    <location>
        <begin position="6"/>
        <end position="149"/>
    </location>
</feature>
<comment type="caution">
    <text evidence="2">The sequence shown here is derived from an EMBL/GenBank/DDBJ whole genome shotgun (WGS) entry which is preliminary data.</text>
</comment>
<dbReference type="Pfam" id="PF00359">
    <property type="entry name" value="PTS_EIIA_2"/>
    <property type="match status" value="1"/>
</dbReference>
<dbReference type="OrthoDB" id="95460at2"/>
<name>A0A8J2Z5A3_9GAMM</name>
<reference evidence="2" key="1">
    <citation type="journal article" date="2014" name="Int. J. Syst. Evol. Microbiol.">
        <title>Complete genome sequence of Corynebacterium casei LMG S-19264T (=DSM 44701T), isolated from a smear-ripened cheese.</title>
        <authorList>
            <consortium name="US DOE Joint Genome Institute (JGI-PGF)"/>
            <person name="Walter F."/>
            <person name="Albersmeier A."/>
            <person name="Kalinowski J."/>
            <person name="Ruckert C."/>
        </authorList>
    </citation>
    <scope>NUCLEOTIDE SEQUENCE</scope>
    <source>
        <strain evidence="2">CGMCC 1.15758</strain>
    </source>
</reference>
<dbReference type="InterPro" id="IPR051541">
    <property type="entry name" value="PTS_SugarTrans_NitroReg"/>
</dbReference>